<organism evidence="1">
    <name type="scientific">Manihot esculenta</name>
    <name type="common">Cassava</name>
    <name type="synonym">Jatropha manihot</name>
    <dbReference type="NCBI Taxonomy" id="3983"/>
    <lineage>
        <taxon>Eukaryota</taxon>
        <taxon>Viridiplantae</taxon>
        <taxon>Streptophyta</taxon>
        <taxon>Embryophyta</taxon>
        <taxon>Tracheophyta</taxon>
        <taxon>Spermatophyta</taxon>
        <taxon>Magnoliopsida</taxon>
        <taxon>eudicotyledons</taxon>
        <taxon>Gunneridae</taxon>
        <taxon>Pentapetalae</taxon>
        <taxon>rosids</taxon>
        <taxon>fabids</taxon>
        <taxon>Malpighiales</taxon>
        <taxon>Euphorbiaceae</taxon>
        <taxon>Crotonoideae</taxon>
        <taxon>Manihoteae</taxon>
        <taxon>Manihot</taxon>
    </lineage>
</organism>
<dbReference type="EMBL" id="CM004391">
    <property type="protein sequence ID" value="OAY49099.1"/>
    <property type="molecule type" value="Genomic_DNA"/>
</dbReference>
<proteinExistence type="predicted"/>
<gene>
    <name evidence="1" type="ORF">MANES_05G029600</name>
</gene>
<name>A0A2C9VSU2_MANES</name>
<accession>A0A2C9VSU2</accession>
<dbReference type="AlphaFoldDB" id="A0A2C9VSU2"/>
<protein>
    <submittedName>
        <fullName evidence="1">Uncharacterized protein</fullName>
    </submittedName>
</protein>
<reference evidence="1" key="1">
    <citation type="submission" date="2016-02" db="EMBL/GenBank/DDBJ databases">
        <title>WGS assembly of Manihot esculenta.</title>
        <authorList>
            <person name="Bredeson J.V."/>
            <person name="Prochnik S.E."/>
            <person name="Lyons J.B."/>
            <person name="Schmutz J."/>
            <person name="Grimwood J."/>
            <person name="Vrebalov J."/>
            <person name="Bart R.S."/>
            <person name="Amuge T."/>
            <person name="Ferguson M.E."/>
            <person name="Green R."/>
            <person name="Putnam N."/>
            <person name="Stites J."/>
            <person name="Rounsley S."/>
            <person name="Rokhsar D.S."/>
        </authorList>
    </citation>
    <scope>NUCLEOTIDE SEQUENCE [LARGE SCALE GENOMIC DNA]</scope>
    <source>
        <tissue evidence="1">Leaf</tissue>
    </source>
</reference>
<sequence>MRFALVAMSTKVDSICFNLSCGRFLECIWFVVSEYWWRNTRGGPRLKGKIYNVWR</sequence>
<evidence type="ECO:0000313" key="1">
    <source>
        <dbReference type="EMBL" id="OAY49099.1"/>
    </source>
</evidence>